<protein>
    <recommendedName>
        <fullName evidence="3">UV-B-induced protein At3g17800, chloroplastic-like</fullName>
    </recommendedName>
</protein>
<dbReference type="PANTHER" id="PTHR31808:SF9">
    <property type="entry name" value="F21O3.2 PROTEIN"/>
    <property type="match status" value="1"/>
</dbReference>
<name>A0AAN8ZGR4_9MAGN</name>
<keyword evidence="2" id="KW-1185">Reference proteome</keyword>
<gene>
    <name evidence="1" type="ORF">RJ641_030015</name>
</gene>
<dbReference type="AlphaFoldDB" id="A0AAN8ZGR4"/>
<sequence length="405" mass="45886">MDCTLSYIPKTAILKSSAHSYQVICRVFAKSSALALSPLRNFSLIAFSGWKRRASSSIVIANSSSSSSSQCESWSGHSLNSPYEPRSVEGKYLSSVLQNQRGIFHVAVAETLYELNSGKDDAFARFNLSQGSDEACLRRRIAALKEQECQNAVEDVMYMLILYKFSEVKAHLVPRLSRCICNGRLELCPSREWELEYIHSFEVLEMIREHLTTAVGWNEKSNVTKNWATTQIGRVRLGQVYIASILYGYFLKSASLRHHMELTLDQSQNDLSLGNGRHLPYPELFPCGLKNFELGQIERPCSLSLSQVPSRQEKKREKLKCYVMRFDPETLQRCAKLKSKEALNVIEKHSLALFGDEKTGSLKTDDMILTSISSLKRLVLEAIAFGSFLWEAEEYTDSVFKLEDI</sequence>
<organism evidence="1 2">
    <name type="scientific">Dillenia turbinata</name>
    <dbReference type="NCBI Taxonomy" id="194707"/>
    <lineage>
        <taxon>Eukaryota</taxon>
        <taxon>Viridiplantae</taxon>
        <taxon>Streptophyta</taxon>
        <taxon>Embryophyta</taxon>
        <taxon>Tracheophyta</taxon>
        <taxon>Spermatophyta</taxon>
        <taxon>Magnoliopsida</taxon>
        <taxon>eudicotyledons</taxon>
        <taxon>Gunneridae</taxon>
        <taxon>Pentapetalae</taxon>
        <taxon>Dilleniales</taxon>
        <taxon>Dilleniaceae</taxon>
        <taxon>Dillenia</taxon>
    </lineage>
</organism>
<proteinExistence type="predicted"/>
<evidence type="ECO:0000313" key="2">
    <source>
        <dbReference type="Proteomes" id="UP001370490"/>
    </source>
</evidence>
<dbReference type="EMBL" id="JBAMMX010000005">
    <property type="protein sequence ID" value="KAK6940484.1"/>
    <property type="molecule type" value="Genomic_DNA"/>
</dbReference>
<accession>A0AAN8ZGR4</accession>
<dbReference type="InterPro" id="IPR008479">
    <property type="entry name" value="DUF760"/>
</dbReference>
<evidence type="ECO:0000313" key="1">
    <source>
        <dbReference type="EMBL" id="KAK6940484.1"/>
    </source>
</evidence>
<reference evidence="1 2" key="1">
    <citation type="submission" date="2023-12" db="EMBL/GenBank/DDBJ databases">
        <title>A high-quality genome assembly for Dillenia turbinata (Dilleniales).</title>
        <authorList>
            <person name="Chanderbali A."/>
        </authorList>
    </citation>
    <scope>NUCLEOTIDE SEQUENCE [LARGE SCALE GENOMIC DNA]</scope>
    <source>
        <strain evidence="1">LSX21</strain>
        <tissue evidence="1">Leaf</tissue>
    </source>
</reference>
<dbReference type="InterPro" id="IPR038925">
    <property type="entry name" value="At3g17800-like"/>
</dbReference>
<dbReference type="PANTHER" id="PTHR31808">
    <property type="entry name" value="EXPRESSED PROTEIN"/>
    <property type="match status" value="1"/>
</dbReference>
<evidence type="ECO:0008006" key="3">
    <source>
        <dbReference type="Google" id="ProtNLM"/>
    </source>
</evidence>
<dbReference type="Proteomes" id="UP001370490">
    <property type="component" value="Unassembled WGS sequence"/>
</dbReference>
<comment type="caution">
    <text evidence="1">The sequence shown here is derived from an EMBL/GenBank/DDBJ whole genome shotgun (WGS) entry which is preliminary data.</text>
</comment>
<dbReference type="Pfam" id="PF05542">
    <property type="entry name" value="DUF760"/>
    <property type="match status" value="2"/>
</dbReference>